<dbReference type="InterPro" id="IPR045337">
    <property type="entry name" value="MmgE_PrpD_C"/>
</dbReference>
<proteinExistence type="inferred from homology"/>
<feature type="domain" description="MmgE/PrpD C-terminal" evidence="3">
    <location>
        <begin position="277"/>
        <end position="451"/>
    </location>
</feature>
<evidence type="ECO:0008006" key="6">
    <source>
        <dbReference type="Google" id="ProtNLM"/>
    </source>
</evidence>
<evidence type="ECO:0000313" key="4">
    <source>
        <dbReference type="EMBL" id="MRG84841.1"/>
    </source>
</evidence>
<dbReference type="RefSeq" id="WP_153726813.1">
    <property type="nucleotide sequence ID" value="NZ_WJNH01000001.1"/>
</dbReference>
<dbReference type="AlphaFoldDB" id="A0A6G1X1H3"/>
<dbReference type="InterPro" id="IPR042183">
    <property type="entry name" value="MmgE/PrpD_sf_1"/>
</dbReference>
<evidence type="ECO:0000259" key="2">
    <source>
        <dbReference type="Pfam" id="PF03972"/>
    </source>
</evidence>
<comment type="caution">
    <text evidence="4">The sequence shown here is derived from an EMBL/GenBank/DDBJ whole genome shotgun (WGS) entry which is preliminary data.</text>
</comment>
<evidence type="ECO:0000313" key="5">
    <source>
        <dbReference type="Proteomes" id="UP000480185"/>
    </source>
</evidence>
<gene>
    <name evidence="4" type="ORF">GH754_00710</name>
</gene>
<dbReference type="Gene3D" id="3.30.1330.120">
    <property type="entry name" value="2-methylcitrate dehydratase PrpD"/>
    <property type="match status" value="1"/>
</dbReference>
<protein>
    <recommendedName>
        <fullName evidence="6">MmgE/PrpD family protein</fullName>
    </recommendedName>
</protein>
<organism evidence="4 5">
    <name type="scientific">Salinibacillus xinjiangensis</name>
    <dbReference type="NCBI Taxonomy" id="1229268"/>
    <lineage>
        <taxon>Bacteria</taxon>
        <taxon>Bacillati</taxon>
        <taxon>Bacillota</taxon>
        <taxon>Bacilli</taxon>
        <taxon>Bacillales</taxon>
        <taxon>Bacillaceae</taxon>
        <taxon>Salinibacillus</taxon>
    </lineage>
</organism>
<dbReference type="Gene3D" id="1.10.4100.10">
    <property type="entry name" value="2-methylcitrate dehydratase PrpD"/>
    <property type="match status" value="1"/>
</dbReference>
<dbReference type="SUPFAM" id="SSF103378">
    <property type="entry name" value="2-methylcitrate dehydratase PrpD"/>
    <property type="match status" value="1"/>
</dbReference>
<dbReference type="PANTHER" id="PTHR16943:SF8">
    <property type="entry name" value="2-METHYLCITRATE DEHYDRATASE"/>
    <property type="match status" value="1"/>
</dbReference>
<dbReference type="InterPro" id="IPR045336">
    <property type="entry name" value="MmgE_PrpD_N"/>
</dbReference>
<feature type="domain" description="MmgE/PrpD N-terminal" evidence="2">
    <location>
        <begin position="13"/>
        <end position="255"/>
    </location>
</feature>
<name>A0A6G1X1H3_9BACI</name>
<dbReference type="PANTHER" id="PTHR16943">
    <property type="entry name" value="2-METHYLCITRATE DEHYDRATASE-RELATED"/>
    <property type="match status" value="1"/>
</dbReference>
<dbReference type="InterPro" id="IPR042188">
    <property type="entry name" value="MmgE/PrpD_sf_2"/>
</dbReference>
<dbReference type="Pfam" id="PF03972">
    <property type="entry name" value="MmgE_PrpD_N"/>
    <property type="match status" value="1"/>
</dbReference>
<comment type="similarity">
    <text evidence="1">Belongs to the PrpD family.</text>
</comment>
<keyword evidence="5" id="KW-1185">Reference proteome</keyword>
<evidence type="ECO:0000256" key="1">
    <source>
        <dbReference type="ARBA" id="ARBA00006174"/>
    </source>
</evidence>
<accession>A0A6G1X1H3</accession>
<dbReference type="GO" id="GO:0016829">
    <property type="term" value="F:lyase activity"/>
    <property type="evidence" value="ECO:0007669"/>
    <property type="project" value="InterPro"/>
</dbReference>
<dbReference type="InterPro" id="IPR036148">
    <property type="entry name" value="MmgE/PrpD_sf"/>
</dbReference>
<dbReference type="EMBL" id="WJNH01000001">
    <property type="protein sequence ID" value="MRG84841.1"/>
    <property type="molecule type" value="Genomic_DNA"/>
</dbReference>
<sequence>MQIQGQQLKAADSLSKLTKETKYENLSSSLIDLAKFLTLDFVGLAARGSHFTTTKPIHNYIKKFGGDGRGTVIGSKDLKAQPQYSALANGTASHSLELDDVINEASLHPAVAVFPAALSTSEYYDGSGKNFLESAVVGYEVMGRLGKALNPSNVYTRGFHPTGVFGIFGAIATASKVMNLSEEQTSNAFGIAGSQAAASMEFLESGAWTKRIHPGWAAHSGIIATELAKDGFVGPNTVIEGNKGLAHSYSFDTDLSILGDPFIFENSQMSRTSIKPHACCRYKQGPLDIILKLVTENDISPEEIDNINVYMVETGMPIVSWPEEEKRNPKNTVDIQFSMPFGAAVAALYRKTLLEEYSQKNINNPDVKNMMKKVHCYHDPDLDKEFPKKWPSRVVIETSKGTFTEYLEYPKGDPENQLSWQELIDKFKYVTEPVYSVIEQENIIDAVRNLDRFDNINEFTKLL</sequence>
<dbReference type="OrthoDB" id="9791416at2"/>
<dbReference type="InterPro" id="IPR005656">
    <property type="entry name" value="MmgE_PrpD"/>
</dbReference>
<reference evidence="4 5" key="1">
    <citation type="submission" date="2019-11" db="EMBL/GenBank/DDBJ databases">
        <authorList>
            <person name="Li J."/>
        </authorList>
    </citation>
    <scope>NUCLEOTIDE SEQUENCE [LARGE SCALE GENOMIC DNA]</scope>
    <source>
        <strain evidence="4 5">J4</strain>
    </source>
</reference>
<dbReference type="Proteomes" id="UP000480185">
    <property type="component" value="Unassembled WGS sequence"/>
</dbReference>
<dbReference type="Pfam" id="PF19305">
    <property type="entry name" value="MmgE_PrpD_C"/>
    <property type="match status" value="1"/>
</dbReference>
<evidence type="ECO:0000259" key="3">
    <source>
        <dbReference type="Pfam" id="PF19305"/>
    </source>
</evidence>